<gene>
    <name evidence="2" type="ORF">RADP37_03219</name>
</gene>
<protein>
    <submittedName>
        <fullName evidence="2">Uncharacterized protein</fullName>
    </submittedName>
</protein>
<keyword evidence="1" id="KW-0812">Transmembrane</keyword>
<organism evidence="2">
    <name type="scientific">Roseomonas mucosa</name>
    <dbReference type="NCBI Taxonomy" id="207340"/>
    <lineage>
        <taxon>Bacteria</taxon>
        <taxon>Pseudomonadati</taxon>
        <taxon>Pseudomonadota</taxon>
        <taxon>Alphaproteobacteria</taxon>
        <taxon>Acetobacterales</taxon>
        <taxon>Roseomonadaceae</taxon>
        <taxon>Roseomonas</taxon>
    </lineage>
</organism>
<keyword evidence="1" id="KW-0472">Membrane</keyword>
<reference evidence="2" key="1">
    <citation type="submission" date="2017-12" db="EMBL/GenBank/DDBJ databases">
        <authorList>
            <person name="Martens C."/>
            <person name="Dahlstrom E."/>
            <person name="Barbian K."/>
            <person name="Sykora L."/>
            <person name="Ricklefs S."/>
            <person name="Bruno D."/>
            <person name="Anzick I."/>
            <person name="Myles I."/>
            <person name="Datta S.K."/>
        </authorList>
    </citation>
    <scope>NUCLEOTIDE SEQUENCE</scope>
    <source>
        <strain evidence="2">AD2</strain>
    </source>
</reference>
<evidence type="ECO:0000313" key="2">
    <source>
        <dbReference type="EMBL" id="AWV23286.1"/>
    </source>
</evidence>
<dbReference type="AlphaFoldDB" id="A0A4Y1MZ23"/>
<accession>A0A4Y1MZ23</accession>
<name>A0A4Y1MZ23_9PROT</name>
<keyword evidence="1" id="KW-1133">Transmembrane helix</keyword>
<proteinExistence type="predicted"/>
<sequence>MATSETIKERMSAKLWSLGTFLVALGIAAYAMGWETLLWVPRRVLDSLAWVPGAILETVRTSPATAIVIGLGIVLMVAARVLGRHRG</sequence>
<dbReference type="EMBL" id="CP025189">
    <property type="protein sequence ID" value="AWV23286.1"/>
    <property type="molecule type" value="Genomic_DNA"/>
</dbReference>
<feature type="transmembrane region" description="Helical" evidence="1">
    <location>
        <begin position="64"/>
        <end position="83"/>
    </location>
</feature>
<evidence type="ECO:0000256" key="1">
    <source>
        <dbReference type="SAM" id="Phobius"/>
    </source>
</evidence>